<dbReference type="Proteomes" id="UP000186817">
    <property type="component" value="Unassembled WGS sequence"/>
</dbReference>
<accession>A0A1Q9C4M1</accession>
<evidence type="ECO:0000313" key="2">
    <source>
        <dbReference type="Proteomes" id="UP000186817"/>
    </source>
</evidence>
<proteinExistence type="predicted"/>
<organism evidence="1 2">
    <name type="scientific">Symbiodinium microadriaticum</name>
    <name type="common">Dinoflagellate</name>
    <name type="synonym">Zooxanthella microadriatica</name>
    <dbReference type="NCBI Taxonomy" id="2951"/>
    <lineage>
        <taxon>Eukaryota</taxon>
        <taxon>Sar</taxon>
        <taxon>Alveolata</taxon>
        <taxon>Dinophyceae</taxon>
        <taxon>Suessiales</taxon>
        <taxon>Symbiodiniaceae</taxon>
        <taxon>Symbiodinium</taxon>
    </lineage>
</organism>
<gene>
    <name evidence="1" type="ORF">AK812_SmicGene42016</name>
</gene>
<dbReference type="OMA" id="CHEEPEF"/>
<keyword evidence="2" id="KW-1185">Reference proteome</keyword>
<dbReference type="OrthoDB" id="10257430at2759"/>
<sequence>MLFRTQLRIKADVDQTFPKVLMAGRYVNEDTVESERPLKVCAEAGRKCVRNIHQYPVLSAEWIALVDSLKQLSRLVQLEGRMPVNPKVLEAQGRDMDSEGTLWDQETHENAIRILVEEAKVNLCLRMMYDFKRWQQNPAERQATIEEAIKAYDSTEMQLEQKCVQFEECLGTLLRKAFMHVETLQLMDIPLLIEHCVFILQACFSSLGDSLGEARLQESVVLYYFSSLMKHAEALNNSELLARSREFQLVELAVSHFLRFAEQFPEDLKYSLADGLAAMADNEDFMTEWESFFPSPDAKATFLMLQEKLTAPILEEKPEKRREIRPLLDFFNAIKRSMAWKLQVFFYLHVADTAESYMSEGQRLVIARTVEAGKAASTVHRRFAVLAEEEDVIELRCSQIG</sequence>
<name>A0A1Q9C4M1_SYMMI</name>
<protein>
    <submittedName>
        <fullName evidence="1">Uncharacterized protein</fullName>
    </submittedName>
</protein>
<dbReference type="EMBL" id="LSRX01001697">
    <property type="protein sequence ID" value="OLP77873.1"/>
    <property type="molecule type" value="Genomic_DNA"/>
</dbReference>
<evidence type="ECO:0000313" key="1">
    <source>
        <dbReference type="EMBL" id="OLP77873.1"/>
    </source>
</evidence>
<dbReference type="AlphaFoldDB" id="A0A1Q9C4M1"/>
<comment type="caution">
    <text evidence="1">The sequence shown here is derived from an EMBL/GenBank/DDBJ whole genome shotgun (WGS) entry which is preliminary data.</text>
</comment>
<reference evidence="1 2" key="1">
    <citation type="submission" date="2016-02" db="EMBL/GenBank/DDBJ databases">
        <title>Genome analysis of coral dinoflagellate symbionts highlights evolutionary adaptations to a symbiotic lifestyle.</title>
        <authorList>
            <person name="Aranda M."/>
            <person name="Li Y."/>
            <person name="Liew Y.J."/>
            <person name="Baumgarten S."/>
            <person name="Simakov O."/>
            <person name="Wilson M."/>
            <person name="Piel J."/>
            <person name="Ashoor H."/>
            <person name="Bougouffa S."/>
            <person name="Bajic V.B."/>
            <person name="Ryu T."/>
            <person name="Ravasi T."/>
            <person name="Bayer T."/>
            <person name="Micklem G."/>
            <person name="Kim H."/>
            <person name="Bhak J."/>
            <person name="Lajeunesse T.C."/>
            <person name="Voolstra C.R."/>
        </authorList>
    </citation>
    <scope>NUCLEOTIDE SEQUENCE [LARGE SCALE GENOMIC DNA]</scope>
    <source>
        <strain evidence="1 2">CCMP2467</strain>
    </source>
</reference>